<keyword evidence="2" id="KW-0813">Transport</keyword>
<protein>
    <submittedName>
        <fullName evidence="6">ABC transporter ATP-binding protein</fullName>
    </submittedName>
</protein>
<gene>
    <name evidence="6" type="ORF">ENP13_06325</name>
</gene>
<dbReference type="SUPFAM" id="SSF52540">
    <property type="entry name" value="P-loop containing nucleoside triphosphate hydrolases"/>
    <property type="match status" value="1"/>
</dbReference>
<reference evidence="6" key="1">
    <citation type="journal article" date="2020" name="mSystems">
        <title>Genome- and Community-Level Interaction Insights into Carbon Utilization and Element Cycling Functions of Hydrothermarchaeota in Hydrothermal Sediment.</title>
        <authorList>
            <person name="Zhou Z."/>
            <person name="Liu Y."/>
            <person name="Xu W."/>
            <person name="Pan J."/>
            <person name="Luo Z.H."/>
            <person name="Li M."/>
        </authorList>
    </citation>
    <scope>NUCLEOTIDE SEQUENCE [LARGE SCALE GENOMIC DNA]</scope>
    <source>
        <strain evidence="6">SpSt-192</strain>
    </source>
</reference>
<dbReference type="SMART" id="SM00382">
    <property type="entry name" value="AAA"/>
    <property type="match status" value="1"/>
</dbReference>
<comment type="caution">
    <text evidence="6">The sequence shown here is derived from an EMBL/GenBank/DDBJ whole genome shotgun (WGS) entry which is preliminary data.</text>
</comment>
<dbReference type="Pfam" id="PF00005">
    <property type="entry name" value="ABC_tran"/>
    <property type="match status" value="1"/>
</dbReference>
<evidence type="ECO:0000256" key="1">
    <source>
        <dbReference type="ARBA" id="ARBA00005417"/>
    </source>
</evidence>
<accession>A0A7C2WBB7</accession>
<feature type="domain" description="ABC transporter" evidence="5">
    <location>
        <begin position="22"/>
        <end position="252"/>
    </location>
</feature>
<dbReference type="PROSITE" id="PS50893">
    <property type="entry name" value="ABC_TRANSPORTER_2"/>
    <property type="match status" value="1"/>
</dbReference>
<dbReference type="InterPro" id="IPR003439">
    <property type="entry name" value="ABC_transporter-like_ATP-bd"/>
</dbReference>
<evidence type="ECO:0000256" key="2">
    <source>
        <dbReference type="ARBA" id="ARBA00022448"/>
    </source>
</evidence>
<organism evidence="6">
    <name type="scientific">Thermorudis sp</name>
    <dbReference type="NCBI Taxonomy" id="1969470"/>
    <lineage>
        <taxon>Bacteria</taxon>
        <taxon>Pseudomonadati</taxon>
        <taxon>Thermomicrobiota</taxon>
        <taxon>Thermomicrobia</taxon>
        <taxon>Thermomicrobia incertae sedis</taxon>
        <taxon>Thermorudis</taxon>
    </lineage>
</organism>
<dbReference type="PANTHER" id="PTHR43335">
    <property type="entry name" value="ABC TRANSPORTER, ATP-BINDING PROTEIN"/>
    <property type="match status" value="1"/>
</dbReference>
<dbReference type="GO" id="GO:0005524">
    <property type="term" value="F:ATP binding"/>
    <property type="evidence" value="ECO:0007669"/>
    <property type="project" value="UniProtKB-KW"/>
</dbReference>
<dbReference type="EMBL" id="DSID01000473">
    <property type="protein sequence ID" value="HEX70843.1"/>
    <property type="molecule type" value="Genomic_DNA"/>
</dbReference>
<evidence type="ECO:0000259" key="5">
    <source>
        <dbReference type="PROSITE" id="PS50893"/>
    </source>
</evidence>
<keyword evidence="3" id="KW-0547">Nucleotide-binding</keyword>
<dbReference type="AlphaFoldDB" id="A0A7C2WBB7"/>
<sequence>MISENDAAARRASDPVTQEPILEAEHLKKSYGGRPALRDLSFTLAPGRILGFLGPNGAGKTTSIRILTTILEPDEGHFAIAGISSRYPERIRARIGVLPESQGYPKEMTGIDYLVYFGQHYGWTSSEARQIGWALLEVVGLQHRARSLIGSYSRGMRQRLGIARALVNDPAVVFLDEPTLGLDPRGQQELLALIRRIARERGAAVILCSHLLSEIESVCDDVVILSVGQVVAKGSVTEVIGQARGNGVRIQVPLSAVAEAEQVLEALPDVIRVVPKGQGSGWIQVELLDGAPEDNTANNAVLEALIQATIPILTFEAEGSRLQEVFLQLTEEAIR</sequence>
<dbReference type="Gene3D" id="3.40.50.300">
    <property type="entry name" value="P-loop containing nucleotide triphosphate hydrolases"/>
    <property type="match status" value="1"/>
</dbReference>
<name>A0A7C2WBB7_9BACT</name>
<keyword evidence="4 6" id="KW-0067">ATP-binding</keyword>
<dbReference type="InterPro" id="IPR027417">
    <property type="entry name" value="P-loop_NTPase"/>
</dbReference>
<dbReference type="CDD" id="cd03230">
    <property type="entry name" value="ABC_DR_subfamily_A"/>
    <property type="match status" value="1"/>
</dbReference>
<evidence type="ECO:0000256" key="3">
    <source>
        <dbReference type="ARBA" id="ARBA00022741"/>
    </source>
</evidence>
<evidence type="ECO:0000256" key="4">
    <source>
        <dbReference type="ARBA" id="ARBA00022840"/>
    </source>
</evidence>
<dbReference type="PANTHER" id="PTHR43335:SF4">
    <property type="entry name" value="ABC TRANSPORTER, ATP-BINDING PROTEIN"/>
    <property type="match status" value="1"/>
</dbReference>
<proteinExistence type="inferred from homology"/>
<comment type="similarity">
    <text evidence="1">Belongs to the ABC transporter superfamily.</text>
</comment>
<dbReference type="GO" id="GO:0016887">
    <property type="term" value="F:ATP hydrolysis activity"/>
    <property type="evidence" value="ECO:0007669"/>
    <property type="project" value="InterPro"/>
</dbReference>
<evidence type="ECO:0000313" key="6">
    <source>
        <dbReference type="EMBL" id="HEX70843.1"/>
    </source>
</evidence>
<dbReference type="InterPro" id="IPR003593">
    <property type="entry name" value="AAA+_ATPase"/>
</dbReference>